<protein>
    <submittedName>
        <fullName evidence="2">Uncharacterized protein</fullName>
    </submittedName>
</protein>
<dbReference type="AlphaFoldDB" id="V9VZ20"/>
<feature type="compositionally biased region" description="Low complexity" evidence="1">
    <location>
        <begin position="14"/>
        <end position="24"/>
    </location>
</feature>
<reference evidence="2 3" key="1">
    <citation type="submission" date="2013-09" db="EMBL/GenBank/DDBJ databases">
        <authorList>
            <consortium name="DOE Joint Genome Institute"/>
            <person name="Klenk H.-P."/>
            <person name="Huntemann M."/>
            <person name="Han J."/>
            <person name="Chen A."/>
            <person name="Kyrpides N."/>
            <person name="Mavromatis K."/>
            <person name="Markowitz V."/>
            <person name="Palaniappan K."/>
            <person name="Ivanova N."/>
            <person name="Schaumberg A."/>
            <person name="Pati A."/>
            <person name="Liolios K."/>
            <person name="Nordberg H.P."/>
            <person name="Cantor M.N."/>
            <person name="Hua S.X."/>
            <person name="Woyke T."/>
        </authorList>
    </citation>
    <scope>NUCLEOTIDE SEQUENCE [LARGE SCALE GENOMIC DNA]</scope>
    <source>
        <strain evidence="2 3">DSM 14336</strain>
    </source>
</reference>
<dbReference type="KEGG" id="lmd:METH_16130"/>
<evidence type="ECO:0000256" key="1">
    <source>
        <dbReference type="SAM" id="MobiDB-lite"/>
    </source>
</evidence>
<evidence type="ECO:0000313" key="2">
    <source>
        <dbReference type="EMBL" id="AHD03188.1"/>
    </source>
</evidence>
<dbReference type="PATRIC" id="fig|999552.6.peg.3220"/>
<proteinExistence type="predicted"/>
<dbReference type="HOGENOM" id="CLU_1862694_0_0_5"/>
<dbReference type="Proteomes" id="UP000018780">
    <property type="component" value="Chromosome"/>
</dbReference>
<sequence length="137" mass="15328">MIRAGKQPPEHTGSRAGASSAKAAPVRPFLRRGTCWGQLIPSPWPAGNHAVPRPGNAGCGIWPPHTPHMKLYFHEVKYFYCKALRIRHPFLEPGATEKPIGLVRFEPACSALWRQHKPACQSWWQTTGRKTNQLGEN</sequence>
<dbReference type="STRING" id="999552.METH_16130"/>
<dbReference type="EMBL" id="CP006773">
    <property type="protein sequence ID" value="AHD03188.1"/>
    <property type="molecule type" value="Genomic_DNA"/>
</dbReference>
<organism evidence="2 3">
    <name type="scientific">Leisingera methylohalidivorans DSM 14336</name>
    <dbReference type="NCBI Taxonomy" id="999552"/>
    <lineage>
        <taxon>Bacteria</taxon>
        <taxon>Pseudomonadati</taxon>
        <taxon>Pseudomonadota</taxon>
        <taxon>Alphaproteobacteria</taxon>
        <taxon>Rhodobacterales</taxon>
        <taxon>Roseobacteraceae</taxon>
        <taxon>Leisingera</taxon>
    </lineage>
</organism>
<feature type="region of interest" description="Disordered" evidence="1">
    <location>
        <begin position="1"/>
        <end position="24"/>
    </location>
</feature>
<name>V9VZ20_9RHOB</name>
<gene>
    <name evidence="2" type="ORF">METH_16130</name>
</gene>
<accession>V9VZ20</accession>
<evidence type="ECO:0000313" key="3">
    <source>
        <dbReference type="Proteomes" id="UP000018780"/>
    </source>
</evidence>
<keyword evidence="3" id="KW-1185">Reference proteome</keyword>